<keyword evidence="11" id="KW-0677">Repeat</keyword>
<dbReference type="InterPro" id="IPR015919">
    <property type="entry name" value="Cadherin-like_sf"/>
</dbReference>
<dbReference type="GO" id="GO:0005509">
    <property type="term" value="F:calcium ion binding"/>
    <property type="evidence" value="ECO:0007669"/>
    <property type="project" value="UniProtKB-UniRule"/>
</dbReference>
<dbReference type="Proteomes" id="UP000824540">
    <property type="component" value="Unassembled WGS sequence"/>
</dbReference>
<keyword evidence="15" id="KW-0965">Cell junction</keyword>
<evidence type="ECO:0000256" key="7">
    <source>
        <dbReference type="ARBA" id="ARBA00022490"/>
    </source>
</evidence>
<dbReference type="PROSITE" id="PS50268">
    <property type="entry name" value="CADHERIN_2"/>
    <property type="match status" value="7"/>
</dbReference>
<feature type="domain" description="Cadherin" evidence="26">
    <location>
        <begin position="388"/>
        <end position="495"/>
    </location>
</feature>
<evidence type="ECO:0000256" key="1">
    <source>
        <dbReference type="ARBA" id="ARBA00004177"/>
    </source>
</evidence>
<evidence type="ECO:0000259" key="26">
    <source>
        <dbReference type="PROSITE" id="PS50268"/>
    </source>
</evidence>
<dbReference type="FunFam" id="2.60.40.60:FF:000095">
    <property type="entry name" value="Cadherin 13"/>
    <property type="match status" value="1"/>
</dbReference>
<dbReference type="InterPro" id="IPR039808">
    <property type="entry name" value="Cadherin"/>
</dbReference>
<organism evidence="27 28">
    <name type="scientific">Albula glossodonta</name>
    <name type="common">roundjaw bonefish</name>
    <dbReference type="NCBI Taxonomy" id="121402"/>
    <lineage>
        <taxon>Eukaryota</taxon>
        <taxon>Metazoa</taxon>
        <taxon>Chordata</taxon>
        <taxon>Craniata</taxon>
        <taxon>Vertebrata</taxon>
        <taxon>Euteleostomi</taxon>
        <taxon>Actinopterygii</taxon>
        <taxon>Neopterygii</taxon>
        <taxon>Teleostei</taxon>
        <taxon>Albuliformes</taxon>
        <taxon>Albulidae</taxon>
        <taxon>Albula</taxon>
    </lineage>
</organism>
<evidence type="ECO:0000256" key="16">
    <source>
        <dbReference type="ARBA" id="ARBA00022989"/>
    </source>
</evidence>
<dbReference type="GO" id="GO:0044331">
    <property type="term" value="P:cell-cell adhesion mediated by cadherin"/>
    <property type="evidence" value="ECO:0007669"/>
    <property type="project" value="TreeGrafter"/>
</dbReference>
<evidence type="ECO:0000256" key="13">
    <source>
        <dbReference type="ARBA" id="ARBA00022837"/>
    </source>
</evidence>
<evidence type="ECO:0000256" key="5">
    <source>
        <dbReference type="ARBA" id="ARBA00004601"/>
    </source>
</evidence>
<dbReference type="GO" id="GO:0005912">
    <property type="term" value="C:adherens junction"/>
    <property type="evidence" value="ECO:0007669"/>
    <property type="project" value="UniProtKB-SubCell"/>
</dbReference>
<dbReference type="GO" id="GO:0007043">
    <property type="term" value="P:cell-cell junction assembly"/>
    <property type="evidence" value="ECO:0007669"/>
    <property type="project" value="TreeGrafter"/>
</dbReference>
<evidence type="ECO:0000256" key="6">
    <source>
        <dbReference type="ARBA" id="ARBA00022475"/>
    </source>
</evidence>
<evidence type="ECO:0000256" key="17">
    <source>
        <dbReference type="ARBA" id="ARBA00023034"/>
    </source>
</evidence>
<dbReference type="PRINTS" id="PR00205">
    <property type="entry name" value="CADHERIN"/>
</dbReference>
<dbReference type="CDD" id="cd11304">
    <property type="entry name" value="Cadherin_repeat"/>
    <property type="match status" value="5"/>
</dbReference>
<comment type="caution">
    <text evidence="27">The sequence shown here is derived from an EMBL/GenBank/DDBJ whole genome shotgun (WGS) entry which is preliminary data.</text>
</comment>
<evidence type="ECO:0000256" key="23">
    <source>
        <dbReference type="RuleBase" id="RU004357"/>
    </source>
</evidence>
<evidence type="ECO:0000256" key="10">
    <source>
        <dbReference type="ARBA" id="ARBA00022729"/>
    </source>
</evidence>
<feature type="domain" description="Cadherin" evidence="26">
    <location>
        <begin position="910"/>
        <end position="1021"/>
    </location>
</feature>
<dbReference type="GO" id="GO:0005794">
    <property type="term" value="C:Golgi apparatus"/>
    <property type="evidence" value="ECO:0007669"/>
    <property type="project" value="UniProtKB-SubCell"/>
</dbReference>
<keyword evidence="19" id="KW-0325">Glycoprotein</keyword>
<evidence type="ECO:0000256" key="11">
    <source>
        <dbReference type="ARBA" id="ARBA00022737"/>
    </source>
</evidence>
<dbReference type="SMART" id="SM00112">
    <property type="entry name" value="CA"/>
    <property type="match status" value="7"/>
</dbReference>
<evidence type="ECO:0000256" key="19">
    <source>
        <dbReference type="ARBA" id="ARBA00023180"/>
    </source>
</evidence>
<dbReference type="GO" id="GO:0005768">
    <property type="term" value="C:endosome"/>
    <property type="evidence" value="ECO:0007669"/>
    <property type="project" value="UniProtKB-SubCell"/>
</dbReference>
<dbReference type="GO" id="GO:0000902">
    <property type="term" value="P:cell morphogenesis"/>
    <property type="evidence" value="ECO:0007669"/>
    <property type="project" value="TreeGrafter"/>
</dbReference>
<dbReference type="Pfam" id="PF01049">
    <property type="entry name" value="CADH_Y-type_LIR"/>
    <property type="match status" value="1"/>
</dbReference>
<keyword evidence="14 22" id="KW-0130">Cell adhesion</keyword>
<sequence length="1372" mass="152370">MITVTHNPSYSLQHPQDVLDNTTTGQSSKGLKRRKRDWIIPPINFPENDRGPFPKPMVQIRSSRDKEVQIQYSITGPGADLDPKRLFIVDRITGWLSVTQPLDREGKDKYKLFAHAVAVGDGKTEGPMEIVINVIDQNDNKPEFTKDTFLGSVPESSPKGFEFMKVTAVDKDEPGSANSDIRYTLVSQDPQQPTANMFFLNPSTGRIQLHSDGLDRETEFRPQEDLILLFMYFLFQKYPKYTLIIQAADMVGEGLSNTATAIITVTDSNDNAPEFHPSDYTATVPENKVGAVVVKMTVTDGDEPHTPAWSTTYKIIQGNDGGFFNVSTGPSKLEGIITTAKGLDFEKTRQYTLLVIVENDAPFATRLPTSTATVTVNVEDVNEAPIFNPVEKVVVRPENLAVGADLIAYTATDPDTAKNQKIVYRTGNDPAGWLNVSKETGLIKVRSPMDRESPFVKNGRYQATILAIDNNDIPATGTGTLLIELEDVNDNAPIIEERKITVCNQDSQPVLLSVTDKDGPGFAAPFRVDLQGSSKNNWTARMDDTKTGIILKLKTKLERSRYNVVLRVYDNQGLFSDNTVNANLKQGTVLLPRLGLWVYYWDVDQIHRMVTFDVQVLCDEAGFMGRGSNRKEKITMVTMVTHKPRLHPHNHLREGDNITLRQSVSSPFAQIFPVLVFPQSSGGLSRKKRDWVIPPITIPENDRGSFPKAVVQIRSSNARTMEITYSVTGPGAEQPPEGLFTIGKRSGMLFVTRPLDREKKDSYVLMAHAVAVGVGQAEEPMELIIRVMDQNDNKPEFTHNPFLGHVFEGALPESNFMKVVAVDKDDPSTDNGIIRYKILSQDPEQPSPNLFTINPVSGTVSVAAAGLDRETYPEYKLIIEAADMEGKGLSTTCTALITVTDSNDNAPQFVNTTYSGSVHENMRDEVVVKIRATDRDEPHTPAWSSKYTIIKGNERGLFSIRTGPDNMEGIISTAKGLDFENESKHTLLVTVENDAPFASRLPTSTATVTVNVEDVNEAPVFNKTPATGTGTLIVDLDDVNDNAPTIDQREVSICNKEPDPALLTVTDADGPGNAGPFNVELRGESRTNWTAKVNSTNGGMIHLSLKRKLDQGDYHVVMRIYDAGMHFQESTILAEVCHCKGSVSTCIRQPPSRQTAVPLPISVLGAVLGLLCLFCDQQCWFVWLIGLYCDQQCWVVWLIVLVLLLLMFLRRRSRPMKEEPLLHDDVRDNLYYYDEEGGGEEDQEYDLSQLHRGLDNRPDIFRNDVAPTLMPALPYRPQPDENEEIGKFIKDNLMAADNDPTTPPYDSLLVFDYEGGGSEAGSLSSLNSFSSGEDQDYECLAEWGPRFRKLAHMYCSGEDCDSDTLPCKVEWV</sequence>
<keyword evidence="12" id="KW-0967">Endosome</keyword>
<dbReference type="GO" id="GO:0030010">
    <property type="term" value="P:establishment of cell polarity"/>
    <property type="evidence" value="ECO:0007669"/>
    <property type="project" value="UniProtKB-ARBA"/>
</dbReference>
<dbReference type="Gene3D" id="2.60.40.60">
    <property type="entry name" value="Cadherins"/>
    <property type="match status" value="9"/>
</dbReference>
<dbReference type="InterPro" id="IPR002126">
    <property type="entry name" value="Cadherin-like_dom"/>
</dbReference>
<dbReference type="GO" id="GO:0042074">
    <property type="term" value="P:cell migration involved in gastrulation"/>
    <property type="evidence" value="ECO:0007669"/>
    <property type="project" value="UniProtKB-ARBA"/>
</dbReference>
<dbReference type="InterPro" id="IPR020894">
    <property type="entry name" value="Cadherin_CS"/>
</dbReference>
<dbReference type="GO" id="GO:0001841">
    <property type="term" value="P:neural tube formation"/>
    <property type="evidence" value="ECO:0007669"/>
    <property type="project" value="UniProtKB-ARBA"/>
</dbReference>
<feature type="transmembrane region" description="Helical" evidence="25">
    <location>
        <begin position="1180"/>
        <end position="1209"/>
    </location>
</feature>
<feature type="region of interest" description="Disordered" evidence="24">
    <location>
        <begin position="1"/>
        <end position="33"/>
    </location>
</feature>
<feature type="compositionally biased region" description="Polar residues" evidence="24">
    <location>
        <begin position="1"/>
        <end position="29"/>
    </location>
</feature>
<evidence type="ECO:0000256" key="18">
    <source>
        <dbReference type="ARBA" id="ARBA00023136"/>
    </source>
</evidence>
<evidence type="ECO:0000256" key="8">
    <source>
        <dbReference type="ARBA" id="ARBA00022692"/>
    </source>
</evidence>
<evidence type="ECO:0000256" key="25">
    <source>
        <dbReference type="SAM" id="Phobius"/>
    </source>
</evidence>
<evidence type="ECO:0000256" key="4">
    <source>
        <dbReference type="ARBA" id="ARBA00004536"/>
    </source>
</evidence>
<feature type="domain" description="Cadherin" evidence="26">
    <location>
        <begin position="690"/>
        <end position="797"/>
    </location>
</feature>
<evidence type="ECO:0000256" key="9">
    <source>
        <dbReference type="ARBA" id="ARBA00022723"/>
    </source>
</evidence>
<dbReference type="Gene3D" id="4.10.900.10">
    <property type="entry name" value="TCF3-CBD (Catenin binding domain)"/>
    <property type="match status" value="1"/>
</dbReference>
<evidence type="ECO:0000256" key="12">
    <source>
        <dbReference type="ARBA" id="ARBA00022753"/>
    </source>
</evidence>
<dbReference type="GO" id="GO:0055113">
    <property type="term" value="P:epiboly involved in gastrulation with mouth forming second"/>
    <property type="evidence" value="ECO:0007669"/>
    <property type="project" value="UniProtKB-ARBA"/>
</dbReference>
<dbReference type="Pfam" id="PF00028">
    <property type="entry name" value="Cadherin"/>
    <property type="match status" value="7"/>
</dbReference>
<dbReference type="FunFam" id="2.60.40.60:FF:000031">
    <property type="entry name" value="Cadherin 3"/>
    <property type="match status" value="1"/>
</dbReference>
<dbReference type="GO" id="GO:0045296">
    <property type="term" value="F:cadherin binding"/>
    <property type="evidence" value="ECO:0007669"/>
    <property type="project" value="TreeGrafter"/>
</dbReference>
<comment type="subcellular location">
    <subcellularLocation>
        <location evidence="4">Cell junction</location>
        <location evidence="4">Adherens junction</location>
    </subcellularLocation>
    <subcellularLocation>
        <location evidence="2 22">Cell membrane</location>
        <topology evidence="2 22">Single-pass type I membrane protein</topology>
    </subcellularLocation>
    <subcellularLocation>
        <location evidence="3">Cytoplasm</location>
    </subcellularLocation>
    <subcellularLocation>
        <location evidence="1">Endosome</location>
    </subcellularLocation>
    <subcellularLocation>
        <location evidence="5">Golgi apparatus</location>
        <location evidence="5">trans-Golgi network</location>
    </subcellularLocation>
</comment>
<dbReference type="GO" id="GO:0060027">
    <property type="term" value="P:convergent extension involved in gastrulation"/>
    <property type="evidence" value="ECO:0007669"/>
    <property type="project" value="UniProtKB-ARBA"/>
</dbReference>
<dbReference type="GO" id="GO:0016342">
    <property type="term" value="C:catenin complex"/>
    <property type="evidence" value="ECO:0007669"/>
    <property type="project" value="TreeGrafter"/>
</dbReference>
<evidence type="ECO:0000256" key="14">
    <source>
        <dbReference type="ARBA" id="ARBA00022889"/>
    </source>
</evidence>
<dbReference type="InterPro" id="IPR027397">
    <property type="entry name" value="Catenin-bd_sf"/>
</dbReference>
<reference evidence="27" key="1">
    <citation type="thesis" date="2021" institute="BYU ScholarsArchive" country="Provo, UT, USA">
        <title>Applications of and Algorithms for Genome Assembly and Genomic Analyses with an Emphasis on Marine Teleosts.</title>
        <authorList>
            <person name="Pickett B.D."/>
        </authorList>
    </citation>
    <scope>NUCLEOTIDE SEQUENCE</scope>
    <source>
        <strain evidence="27">HI-2016</strain>
    </source>
</reference>
<dbReference type="EMBL" id="JAFBMS010000005">
    <property type="protein sequence ID" value="KAG9352499.1"/>
    <property type="molecule type" value="Genomic_DNA"/>
</dbReference>
<proteinExistence type="predicted"/>
<comment type="function">
    <text evidence="23">Cadherins are calcium-dependent cell adhesion proteins.</text>
</comment>
<evidence type="ECO:0000256" key="24">
    <source>
        <dbReference type="SAM" id="MobiDB-lite"/>
    </source>
</evidence>
<evidence type="ECO:0000256" key="15">
    <source>
        <dbReference type="ARBA" id="ARBA00022949"/>
    </source>
</evidence>
<dbReference type="GO" id="GO:0007498">
    <property type="term" value="P:mesoderm development"/>
    <property type="evidence" value="ECO:0007669"/>
    <property type="project" value="UniProtKB-ARBA"/>
</dbReference>
<dbReference type="GO" id="GO:0034332">
    <property type="term" value="P:adherens junction organization"/>
    <property type="evidence" value="ECO:0007669"/>
    <property type="project" value="UniProtKB-ARBA"/>
</dbReference>
<keyword evidence="17" id="KW-0333">Golgi apparatus</keyword>
<keyword evidence="18 25" id="KW-0472">Membrane</keyword>
<dbReference type="FunFam" id="2.60.40.60:FF:000019">
    <property type="entry name" value="Cadherin 2"/>
    <property type="match status" value="2"/>
</dbReference>
<protein>
    <recommendedName>
        <fullName evidence="20">Cadherin-1</fullName>
    </recommendedName>
</protein>
<feature type="domain" description="Cadherin" evidence="26">
    <location>
        <begin position="276"/>
        <end position="387"/>
    </location>
</feature>
<keyword evidence="8 22" id="KW-0812">Transmembrane</keyword>
<keyword evidence="6" id="KW-1003">Cell membrane</keyword>
<feature type="domain" description="Cadherin" evidence="26">
    <location>
        <begin position="69"/>
        <end position="144"/>
    </location>
</feature>
<evidence type="ECO:0000256" key="20">
    <source>
        <dbReference type="ARBA" id="ARBA00023893"/>
    </source>
</evidence>
<evidence type="ECO:0000313" key="28">
    <source>
        <dbReference type="Proteomes" id="UP000824540"/>
    </source>
</evidence>
<dbReference type="GO" id="GO:0007398">
    <property type="term" value="P:ectoderm development"/>
    <property type="evidence" value="ECO:0007669"/>
    <property type="project" value="UniProtKB-ARBA"/>
</dbReference>
<dbReference type="PANTHER" id="PTHR24027:SF319">
    <property type="entry name" value="CADHERIN-1"/>
    <property type="match status" value="1"/>
</dbReference>
<evidence type="ECO:0000256" key="21">
    <source>
        <dbReference type="PROSITE-ProRule" id="PRU00043"/>
    </source>
</evidence>
<dbReference type="SUPFAM" id="SSF49313">
    <property type="entry name" value="Cadherin-like"/>
    <property type="match status" value="9"/>
</dbReference>
<feature type="domain" description="Cadherin" evidence="26">
    <location>
        <begin position="145"/>
        <end position="275"/>
    </location>
</feature>
<evidence type="ECO:0000256" key="22">
    <source>
        <dbReference type="RuleBase" id="RU003318"/>
    </source>
</evidence>
<dbReference type="GO" id="GO:0001764">
    <property type="term" value="P:neuron migration"/>
    <property type="evidence" value="ECO:0007669"/>
    <property type="project" value="UniProtKB-ARBA"/>
</dbReference>
<dbReference type="InterPro" id="IPR000233">
    <property type="entry name" value="Cadherin_Y-type_LIR"/>
</dbReference>
<accession>A0A8T2PJR4</accession>
<dbReference type="PANTHER" id="PTHR24027">
    <property type="entry name" value="CADHERIN-23"/>
    <property type="match status" value="1"/>
</dbReference>
<dbReference type="GO" id="GO:0016339">
    <property type="term" value="P:calcium-dependent cell-cell adhesion via plasma membrane cell adhesion molecules"/>
    <property type="evidence" value="ECO:0007669"/>
    <property type="project" value="TreeGrafter"/>
</dbReference>
<evidence type="ECO:0000256" key="3">
    <source>
        <dbReference type="ARBA" id="ARBA00004496"/>
    </source>
</evidence>
<gene>
    <name evidence="27" type="ORF">JZ751_020913</name>
</gene>
<keyword evidence="7" id="KW-0963">Cytoplasm</keyword>
<dbReference type="OrthoDB" id="6079678at2759"/>
<keyword evidence="13 21" id="KW-0106">Calcium</keyword>
<keyword evidence="16 25" id="KW-1133">Transmembrane helix</keyword>
<dbReference type="PROSITE" id="PS00232">
    <property type="entry name" value="CADHERIN_1"/>
    <property type="match status" value="4"/>
</dbReference>
<evidence type="ECO:0000313" key="27">
    <source>
        <dbReference type="EMBL" id="KAG9352499.1"/>
    </source>
</evidence>
<keyword evidence="9" id="KW-0479">Metal-binding</keyword>
<dbReference type="FunFam" id="2.60.40.60:FF:000011">
    <property type="entry name" value="Cadherin 1"/>
    <property type="match status" value="2"/>
</dbReference>
<dbReference type="FunFam" id="2.60.40.60:FF:000022">
    <property type="entry name" value="Cadherin 2"/>
    <property type="match status" value="2"/>
</dbReference>
<name>A0A8T2PJR4_9TELE</name>
<evidence type="ECO:0000256" key="2">
    <source>
        <dbReference type="ARBA" id="ARBA00004251"/>
    </source>
</evidence>
<dbReference type="GO" id="GO:0007156">
    <property type="term" value="P:homophilic cell adhesion via plasma membrane adhesion molecules"/>
    <property type="evidence" value="ECO:0007669"/>
    <property type="project" value="InterPro"/>
</dbReference>
<feature type="domain" description="Cadherin" evidence="26">
    <location>
        <begin position="798"/>
        <end position="909"/>
    </location>
</feature>
<keyword evidence="10" id="KW-0732">Signal</keyword>
<dbReference type="GO" id="GO:0008013">
    <property type="term" value="F:beta-catenin binding"/>
    <property type="evidence" value="ECO:0007669"/>
    <property type="project" value="TreeGrafter"/>
</dbReference>
<dbReference type="FunFam" id="4.10.900.10:FF:000001">
    <property type="entry name" value="Cadherin 2"/>
    <property type="match status" value="1"/>
</dbReference>
<keyword evidence="28" id="KW-1185">Reference proteome</keyword>